<dbReference type="RefSeq" id="WP_268235132.1">
    <property type="nucleotide sequence ID" value="NZ_BMFK01000001.1"/>
</dbReference>
<keyword evidence="1" id="KW-0472">Membrane</keyword>
<feature type="transmembrane region" description="Helical" evidence="1">
    <location>
        <begin position="12"/>
        <end position="33"/>
    </location>
</feature>
<comment type="caution">
    <text evidence="2">The sequence shown here is derived from an EMBL/GenBank/DDBJ whole genome shotgun (WGS) entry which is preliminary data.</text>
</comment>
<dbReference type="Proteomes" id="UP000605259">
    <property type="component" value="Unassembled WGS sequence"/>
</dbReference>
<reference evidence="2" key="1">
    <citation type="journal article" date="2014" name="Int. J. Syst. Evol. Microbiol.">
        <title>Complete genome sequence of Corynebacterium casei LMG S-19264T (=DSM 44701T), isolated from a smear-ripened cheese.</title>
        <authorList>
            <consortium name="US DOE Joint Genome Institute (JGI-PGF)"/>
            <person name="Walter F."/>
            <person name="Albersmeier A."/>
            <person name="Kalinowski J."/>
            <person name="Ruckert C."/>
        </authorList>
    </citation>
    <scope>NUCLEOTIDE SEQUENCE</scope>
    <source>
        <strain evidence="2">CGMCC 1.12698</strain>
    </source>
</reference>
<keyword evidence="1" id="KW-1133">Transmembrane helix</keyword>
<proteinExistence type="predicted"/>
<dbReference type="AlphaFoldDB" id="A0A917EQ12"/>
<gene>
    <name evidence="2" type="ORF">GCM10007140_13130</name>
</gene>
<keyword evidence="1" id="KW-0812">Transmembrane</keyword>
<reference evidence="2" key="2">
    <citation type="submission" date="2020-09" db="EMBL/GenBank/DDBJ databases">
        <authorList>
            <person name="Sun Q."/>
            <person name="Zhou Y."/>
        </authorList>
    </citation>
    <scope>NUCLEOTIDE SEQUENCE</scope>
    <source>
        <strain evidence="2">CGMCC 1.12698</strain>
    </source>
</reference>
<organism evidence="2 3">
    <name type="scientific">Priestia taiwanensis</name>
    <dbReference type="NCBI Taxonomy" id="1347902"/>
    <lineage>
        <taxon>Bacteria</taxon>
        <taxon>Bacillati</taxon>
        <taxon>Bacillota</taxon>
        <taxon>Bacilli</taxon>
        <taxon>Bacillales</taxon>
        <taxon>Bacillaceae</taxon>
        <taxon>Priestia</taxon>
    </lineage>
</organism>
<sequence>MKRVMKKKKFKNITVSSVSVVMPIISIIPGVSYEEQNVNNINK</sequence>
<dbReference type="EMBL" id="BMFK01000001">
    <property type="protein sequence ID" value="GGE64271.1"/>
    <property type="molecule type" value="Genomic_DNA"/>
</dbReference>
<evidence type="ECO:0000256" key="1">
    <source>
        <dbReference type="SAM" id="Phobius"/>
    </source>
</evidence>
<evidence type="ECO:0000313" key="3">
    <source>
        <dbReference type="Proteomes" id="UP000605259"/>
    </source>
</evidence>
<evidence type="ECO:0000313" key="2">
    <source>
        <dbReference type="EMBL" id="GGE64271.1"/>
    </source>
</evidence>
<name>A0A917EQ12_9BACI</name>
<accession>A0A917EQ12</accession>
<keyword evidence="3" id="KW-1185">Reference proteome</keyword>
<protein>
    <submittedName>
        <fullName evidence="2">Uncharacterized protein</fullName>
    </submittedName>
</protein>